<dbReference type="OrthoDB" id="8612316at2"/>
<evidence type="ECO:0000256" key="7">
    <source>
        <dbReference type="SAM" id="Phobius"/>
    </source>
</evidence>
<keyword evidence="5 7" id="KW-0472">Membrane</keyword>
<evidence type="ECO:0000259" key="8">
    <source>
        <dbReference type="Pfam" id="PF06271"/>
    </source>
</evidence>
<gene>
    <name evidence="9" type="ORF">BFC18_02350</name>
</gene>
<feature type="transmembrane region" description="Helical" evidence="7">
    <location>
        <begin position="194"/>
        <end position="219"/>
    </location>
</feature>
<evidence type="ECO:0000313" key="10">
    <source>
        <dbReference type="Proteomes" id="UP000175691"/>
    </source>
</evidence>
<evidence type="ECO:0000256" key="2">
    <source>
        <dbReference type="ARBA" id="ARBA00022475"/>
    </source>
</evidence>
<keyword evidence="3 7" id="KW-0812">Transmembrane</keyword>
<dbReference type="GO" id="GO:0005886">
    <property type="term" value="C:plasma membrane"/>
    <property type="evidence" value="ECO:0007669"/>
    <property type="project" value="UniProtKB-SubCell"/>
</dbReference>
<name>A0A1E7ZFZ3_9ALTE</name>
<proteinExistence type="predicted"/>
<feature type="domain" description="RDD" evidence="8">
    <location>
        <begin position="100"/>
        <end position="232"/>
    </location>
</feature>
<keyword evidence="4 7" id="KW-1133">Transmembrane helix</keyword>
<dbReference type="Pfam" id="PF06271">
    <property type="entry name" value="RDD"/>
    <property type="match status" value="1"/>
</dbReference>
<feature type="transmembrane region" description="Helical" evidence="7">
    <location>
        <begin position="140"/>
        <end position="161"/>
    </location>
</feature>
<feature type="region of interest" description="Disordered" evidence="6">
    <location>
        <begin position="48"/>
        <end position="97"/>
    </location>
</feature>
<feature type="compositionally biased region" description="Basic and acidic residues" evidence="6">
    <location>
        <begin position="86"/>
        <end position="97"/>
    </location>
</feature>
<evidence type="ECO:0000256" key="4">
    <source>
        <dbReference type="ARBA" id="ARBA00022989"/>
    </source>
</evidence>
<dbReference type="STRING" id="1656094.BFC18_02350"/>
<dbReference type="InterPro" id="IPR010432">
    <property type="entry name" value="RDD"/>
</dbReference>
<keyword evidence="10" id="KW-1185">Reference proteome</keyword>
<evidence type="ECO:0000313" key="9">
    <source>
        <dbReference type="EMBL" id="OFC72427.1"/>
    </source>
</evidence>
<organism evidence="9 10">
    <name type="scientific">Alteromonas confluentis</name>
    <dbReference type="NCBI Taxonomy" id="1656094"/>
    <lineage>
        <taxon>Bacteria</taxon>
        <taxon>Pseudomonadati</taxon>
        <taxon>Pseudomonadota</taxon>
        <taxon>Gammaproteobacteria</taxon>
        <taxon>Alteromonadales</taxon>
        <taxon>Alteromonadaceae</taxon>
        <taxon>Alteromonas/Salinimonas group</taxon>
        <taxon>Alteromonas</taxon>
    </lineage>
</organism>
<comment type="subcellular location">
    <subcellularLocation>
        <location evidence="1">Cell membrane</location>
        <topology evidence="1">Multi-pass membrane protein</topology>
    </subcellularLocation>
</comment>
<dbReference type="AlphaFoldDB" id="A0A1E7ZFZ3"/>
<comment type="caution">
    <text evidence="9">The sequence shown here is derived from an EMBL/GenBank/DDBJ whole genome shotgun (WGS) entry which is preliminary data.</text>
</comment>
<evidence type="ECO:0000256" key="5">
    <source>
        <dbReference type="ARBA" id="ARBA00023136"/>
    </source>
</evidence>
<dbReference type="PANTHER" id="PTHR36115">
    <property type="entry name" value="PROLINE-RICH ANTIGEN HOMOLOG-RELATED"/>
    <property type="match status" value="1"/>
</dbReference>
<sequence>MSDQGKYDALNLEELQALRAALNAEEEPERAAEIDAAIARKQEEIIAAPDAETITEPSDTTITRSVSHEATPASTASEGANAAFKPEQEPAHSAQPDDRLASLGERLGGAIIDMVISVLISIPLAFFVGMEALAQPTFSLLLMSMVYSVVTYIVVHGYFLINFGQTVGKHFINTRIENLDGTQSSFTNIVVRRYLPVAVIVNIPFIGGIAALVDIFFVFRKDRRCVHDFIAGTRVCRVPESIDA</sequence>
<dbReference type="RefSeq" id="WP_070123341.1">
    <property type="nucleotide sequence ID" value="NZ_MDHN01000004.1"/>
</dbReference>
<evidence type="ECO:0000256" key="6">
    <source>
        <dbReference type="SAM" id="MobiDB-lite"/>
    </source>
</evidence>
<dbReference type="PANTHER" id="PTHR36115:SF4">
    <property type="entry name" value="MEMBRANE PROTEIN"/>
    <property type="match status" value="1"/>
</dbReference>
<evidence type="ECO:0000256" key="3">
    <source>
        <dbReference type="ARBA" id="ARBA00022692"/>
    </source>
</evidence>
<dbReference type="Proteomes" id="UP000175691">
    <property type="component" value="Unassembled WGS sequence"/>
</dbReference>
<accession>A0A1E7ZFZ3</accession>
<feature type="transmembrane region" description="Helical" evidence="7">
    <location>
        <begin position="107"/>
        <end position="128"/>
    </location>
</feature>
<feature type="compositionally biased region" description="Polar residues" evidence="6">
    <location>
        <begin position="55"/>
        <end position="65"/>
    </location>
</feature>
<evidence type="ECO:0000256" key="1">
    <source>
        <dbReference type="ARBA" id="ARBA00004651"/>
    </source>
</evidence>
<dbReference type="EMBL" id="MDHN01000004">
    <property type="protein sequence ID" value="OFC72427.1"/>
    <property type="molecule type" value="Genomic_DNA"/>
</dbReference>
<protein>
    <recommendedName>
        <fullName evidence="8">RDD domain-containing protein</fullName>
    </recommendedName>
</protein>
<dbReference type="InterPro" id="IPR051791">
    <property type="entry name" value="Pra-immunoreactive"/>
</dbReference>
<keyword evidence="2" id="KW-1003">Cell membrane</keyword>
<reference evidence="9 10" key="1">
    <citation type="submission" date="2016-08" db="EMBL/GenBank/DDBJ databases">
        <authorList>
            <person name="Seilhamer J.J."/>
        </authorList>
    </citation>
    <scope>NUCLEOTIDE SEQUENCE [LARGE SCALE GENOMIC DNA]</scope>
    <source>
        <strain evidence="9 10">KCTC 42603</strain>
    </source>
</reference>